<dbReference type="Proteomes" id="UP000032180">
    <property type="component" value="Chromosome 12"/>
</dbReference>
<evidence type="ECO:0000313" key="8">
    <source>
        <dbReference type="EnsemblPlants" id="LPERR12G01890.1"/>
    </source>
</evidence>
<evidence type="ECO:0000256" key="1">
    <source>
        <dbReference type="ARBA" id="ARBA00004167"/>
    </source>
</evidence>
<feature type="domain" description="Apple" evidence="7">
    <location>
        <begin position="145"/>
        <end position="192"/>
    </location>
</feature>
<keyword evidence="6" id="KW-1015">Disulfide bond</keyword>
<dbReference type="PANTHER" id="PTHR47974">
    <property type="entry name" value="OS07G0415500 PROTEIN"/>
    <property type="match status" value="1"/>
</dbReference>
<dbReference type="Pfam" id="PF00954">
    <property type="entry name" value="S_locus_glycop"/>
    <property type="match status" value="1"/>
</dbReference>
<keyword evidence="2" id="KW-0812">Transmembrane</keyword>
<reference evidence="9" key="2">
    <citation type="submission" date="2013-12" db="EMBL/GenBank/DDBJ databases">
        <authorList>
            <person name="Yu Y."/>
            <person name="Lee S."/>
            <person name="de Baynast K."/>
            <person name="Wissotski M."/>
            <person name="Liu L."/>
            <person name="Talag J."/>
            <person name="Goicoechea J."/>
            <person name="Angelova A."/>
            <person name="Jetty R."/>
            <person name="Kudrna D."/>
            <person name="Golser W."/>
            <person name="Rivera L."/>
            <person name="Zhang J."/>
            <person name="Wing R."/>
        </authorList>
    </citation>
    <scope>NUCLEOTIDE SEQUENCE</scope>
</reference>
<protein>
    <recommendedName>
        <fullName evidence="7">Apple domain-containing protein</fullName>
    </recommendedName>
</protein>
<dbReference type="eggNOG" id="ENOG502QRH4">
    <property type="taxonomic scope" value="Eukaryota"/>
</dbReference>
<keyword evidence="5" id="KW-0472">Membrane</keyword>
<dbReference type="GO" id="GO:0016020">
    <property type="term" value="C:membrane"/>
    <property type="evidence" value="ECO:0007669"/>
    <property type="project" value="UniProtKB-SubCell"/>
</dbReference>
<dbReference type="PROSITE" id="PS50948">
    <property type="entry name" value="PAN"/>
    <property type="match status" value="1"/>
</dbReference>
<dbReference type="EnsemblPlants" id="LPERR12G01890.1">
    <property type="protein sequence ID" value="LPERR12G01890.1"/>
    <property type="gene ID" value="LPERR12G01890"/>
</dbReference>
<proteinExistence type="predicted"/>
<dbReference type="InterPro" id="IPR003609">
    <property type="entry name" value="Pan_app"/>
</dbReference>
<evidence type="ECO:0000256" key="6">
    <source>
        <dbReference type="ARBA" id="ARBA00023157"/>
    </source>
</evidence>
<dbReference type="AlphaFoldDB" id="A0A0D9XWK5"/>
<evidence type="ECO:0000256" key="2">
    <source>
        <dbReference type="ARBA" id="ARBA00022692"/>
    </source>
</evidence>
<keyword evidence="9" id="KW-1185">Reference proteome</keyword>
<name>A0A0D9XWK5_9ORYZ</name>
<evidence type="ECO:0000259" key="7">
    <source>
        <dbReference type="PROSITE" id="PS50948"/>
    </source>
</evidence>
<evidence type="ECO:0000256" key="4">
    <source>
        <dbReference type="ARBA" id="ARBA00022989"/>
    </source>
</evidence>
<sequence>MVSTMSQGTCLDIYWPDHDIEVQHSDRSRYNSSRLGALDDFGNFYSSDFTNQQPLAASDEGVGIKRRLTLDPDGNFRIYSLNSLERTWSISWIAMSQPCRIHGLCGPYGICHYSPTTKCSCPPGYEMINTTNWTEGCRAIVDIKCGVTQRMEFLKLPYTDFWGFDQQRLHGVPYEVCHNICMSDCTCKGFQY</sequence>
<dbReference type="InterPro" id="IPR000858">
    <property type="entry name" value="S_locus_glycoprot_dom"/>
</dbReference>
<reference evidence="8 9" key="1">
    <citation type="submission" date="2012-08" db="EMBL/GenBank/DDBJ databases">
        <title>Oryza genome evolution.</title>
        <authorList>
            <person name="Wing R.A."/>
        </authorList>
    </citation>
    <scope>NUCLEOTIDE SEQUENCE</scope>
</reference>
<organism evidence="8 9">
    <name type="scientific">Leersia perrieri</name>
    <dbReference type="NCBI Taxonomy" id="77586"/>
    <lineage>
        <taxon>Eukaryota</taxon>
        <taxon>Viridiplantae</taxon>
        <taxon>Streptophyta</taxon>
        <taxon>Embryophyta</taxon>
        <taxon>Tracheophyta</taxon>
        <taxon>Spermatophyta</taxon>
        <taxon>Magnoliopsida</taxon>
        <taxon>Liliopsida</taxon>
        <taxon>Poales</taxon>
        <taxon>Poaceae</taxon>
        <taxon>BOP clade</taxon>
        <taxon>Oryzoideae</taxon>
        <taxon>Oryzeae</taxon>
        <taxon>Oryzinae</taxon>
        <taxon>Leersia</taxon>
    </lineage>
</organism>
<dbReference type="PANTHER" id="PTHR47974:SF4">
    <property type="entry name" value="RECEPTOR-LIKE SERINE_THREONINE-PROTEIN KINASE"/>
    <property type="match status" value="1"/>
</dbReference>
<dbReference type="Gramene" id="LPERR12G01890.1">
    <property type="protein sequence ID" value="LPERR12G01890.1"/>
    <property type="gene ID" value="LPERR12G01890"/>
</dbReference>
<accession>A0A0D9XWK5</accession>
<dbReference type="STRING" id="77586.A0A0D9XWK5"/>
<keyword evidence="4" id="KW-1133">Transmembrane helix</keyword>
<dbReference type="GO" id="GO:0048544">
    <property type="term" value="P:recognition of pollen"/>
    <property type="evidence" value="ECO:0007669"/>
    <property type="project" value="InterPro"/>
</dbReference>
<reference evidence="8" key="3">
    <citation type="submission" date="2015-04" db="UniProtKB">
        <authorList>
            <consortium name="EnsemblPlants"/>
        </authorList>
    </citation>
    <scope>IDENTIFICATION</scope>
</reference>
<evidence type="ECO:0000256" key="3">
    <source>
        <dbReference type="ARBA" id="ARBA00022729"/>
    </source>
</evidence>
<evidence type="ECO:0000256" key="5">
    <source>
        <dbReference type="ARBA" id="ARBA00023136"/>
    </source>
</evidence>
<comment type="subcellular location">
    <subcellularLocation>
        <location evidence="1">Membrane</location>
        <topology evidence="1">Single-pass membrane protein</topology>
    </subcellularLocation>
</comment>
<keyword evidence="3" id="KW-0732">Signal</keyword>
<dbReference type="HOGENOM" id="CLU_1417028_0_0_1"/>
<evidence type="ECO:0000313" key="9">
    <source>
        <dbReference type="Proteomes" id="UP000032180"/>
    </source>
</evidence>